<dbReference type="EMBL" id="ML769400">
    <property type="protein sequence ID" value="KAE9406659.1"/>
    <property type="molecule type" value="Genomic_DNA"/>
</dbReference>
<dbReference type="AlphaFoldDB" id="A0A6A4I7H3"/>
<feature type="region of interest" description="Disordered" evidence="1">
    <location>
        <begin position="34"/>
        <end position="55"/>
    </location>
</feature>
<feature type="compositionally biased region" description="Low complexity" evidence="1">
    <location>
        <begin position="41"/>
        <end position="55"/>
    </location>
</feature>
<gene>
    <name evidence="2" type="ORF">BT96DRAFT_1014631</name>
</gene>
<evidence type="ECO:0000313" key="2">
    <source>
        <dbReference type="EMBL" id="KAE9406659.1"/>
    </source>
</evidence>
<dbReference type="Proteomes" id="UP000799118">
    <property type="component" value="Unassembled WGS sequence"/>
</dbReference>
<evidence type="ECO:0000313" key="3">
    <source>
        <dbReference type="Proteomes" id="UP000799118"/>
    </source>
</evidence>
<accession>A0A6A4I7H3</accession>
<feature type="region of interest" description="Disordered" evidence="1">
    <location>
        <begin position="1"/>
        <end position="21"/>
    </location>
</feature>
<keyword evidence="3" id="KW-1185">Reference proteome</keyword>
<protein>
    <submittedName>
        <fullName evidence="2">Uncharacterized protein</fullName>
    </submittedName>
</protein>
<organism evidence="2 3">
    <name type="scientific">Gymnopus androsaceus JB14</name>
    <dbReference type="NCBI Taxonomy" id="1447944"/>
    <lineage>
        <taxon>Eukaryota</taxon>
        <taxon>Fungi</taxon>
        <taxon>Dikarya</taxon>
        <taxon>Basidiomycota</taxon>
        <taxon>Agaricomycotina</taxon>
        <taxon>Agaricomycetes</taxon>
        <taxon>Agaricomycetidae</taxon>
        <taxon>Agaricales</taxon>
        <taxon>Marasmiineae</taxon>
        <taxon>Omphalotaceae</taxon>
        <taxon>Gymnopus</taxon>
    </lineage>
</organism>
<name>A0A6A4I7H3_9AGAR</name>
<reference evidence="2" key="1">
    <citation type="journal article" date="2019" name="Environ. Microbiol.">
        <title>Fungal ecological strategies reflected in gene transcription - a case study of two litter decomposers.</title>
        <authorList>
            <person name="Barbi F."/>
            <person name="Kohler A."/>
            <person name="Barry K."/>
            <person name="Baskaran P."/>
            <person name="Daum C."/>
            <person name="Fauchery L."/>
            <person name="Ihrmark K."/>
            <person name="Kuo A."/>
            <person name="LaButti K."/>
            <person name="Lipzen A."/>
            <person name="Morin E."/>
            <person name="Grigoriev I.V."/>
            <person name="Henrissat B."/>
            <person name="Lindahl B."/>
            <person name="Martin F."/>
        </authorList>
    </citation>
    <scope>NUCLEOTIDE SEQUENCE</scope>
    <source>
        <strain evidence="2">JB14</strain>
    </source>
</reference>
<proteinExistence type="predicted"/>
<evidence type="ECO:0000256" key="1">
    <source>
        <dbReference type="SAM" id="MobiDB-lite"/>
    </source>
</evidence>
<sequence length="104" mass="11142">MKISIGLGRREKSTPAEYDPTKAPLLMPIHEYVTLTDTEPHGSSSSTPTTPLTSNPMAIILPAPAVWAILQLYLSPSTSEPPPPPRMPATPLTSLSSVFVFGDE</sequence>